<evidence type="ECO:0000313" key="3">
    <source>
        <dbReference type="Proteomes" id="UP001173801"/>
    </source>
</evidence>
<dbReference type="EMBL" id="JANURM010000004">
    <property type="protein sequence ID" value="MDL0088843.1"/>
    <property type="molecule type" value="Genomic_DNA"/>
</dbReference>
<name>A0ABT7HPM7_9BACT</name>
<gene>
    <name evidence="2" type="ORF">NYG85_05590</name>
</gene>
<dbReference type="Proteomes" id="UP001173801">
    <property type="component" value="Unassembled WGS sequence"/>
</dbReference>
<keyword evidence="1" id="KW-0812">Transmembrane</keyword>
<proteinExistence type="predicted"/>
<dbReference type="InterPro" id="IPR025065">
    <property type="entry name" value="DUF4006"/>
</dbReference>
<accession>A0ABT7HPM7</accession>
<sequence>MMNTNRSVFALNGVTGMLIATVLLLSILGVLTYLGIMAQQDVATKPYTIENAKSIQQKSVDNAKHIKIKE</sequence>
<evidence type="ECO:0000313" key="2">
    <source>
        <dbReference type="EMBL" id="MDL0088843.1"/>
    </source>
</evidence>
<feature type="transmembrane region" description="Helical" evidence="1">
    <location>
        <begin position="12"/>
        <end position="36"/>
    </location>
</feature>
<comment type="caution">
    <text evidence="2">The sequence shown here is derived from an EMBL/GenBank/DDBJ whole genome shotgun (WGS) entry which is preliminary data.</text>
</comment>
<dbReference type="RefSeq" id="WP_284937520.1">
    <property type="nucleotide sequence ID" value="NZ_JANURM010000004.1"/>
</dbReference>
<organism evidence="2 3">
    <name type="scientific">Campylobacter gastrosuis</name>
    <dbReference type="NCBI Taxonomy" id="2974576"/>
    <lineage>
        <taxon>Bacteria</taxon>
        <taxon>Pseudomonadati</taxon>
        <taxon>Campylobacterota</taxon>
        <taxon>Epsilonproteobacteria</taxon>
        <taxon>Campylobacterales</taxon>
        <taxon>Campylobacteraceae</taxon>
        <taxon>Campylobacter</taxon>
    </lineage>
</organism>
<reference evidence="2" key="1">
    <citation type="submission" date="2022-08" db="EMBL/GenBank/DDBJ databases">
        <authorList>
            <person name="Wang H."/>
        </authorList>
    </citation>
    <scope>NUCLEOTIDE SEQUENCE</scope>
    <source>
        <strain evidence="2">PS10</strain>
    </source>
</reference>
<keyword evidence="1" id="KW-0472">Membrane</keyword>
<protein>
    <submittedName>
        <fullName evidence="2">DUF4006 family protein</fullName>
    </submittedName>
</protein>
<reference evidence="2" key="2">
    <citation type="journal article" date="2023" name="Microorganisms">
        <title>Isolation and Genomic Characteristics of Cat-Borne Campylobacter felis sp. nov. and Sheep-Borne Campylobacter ovis sp. nov.</title>
        <authorList>
            <person name="Wang H."/>
            <person name="Li Y."/>
            <person name="Gu Y."/>
            <person name="Zhou G."/>
            <person name="Chen X."/>
            <person name="Zhang X."/>
            <person name="Shao Z."/>
            <person name="Zhang J."/>
            <person name="Zhang M."/>
        </authorList>
    </citation>
    <scope>NUCLEOTIDE SEQUENCE</scope>
    <source>
        <strain evidence="2">PS10</strain>
    </source>
</reference>
<evidence type="ECO:0000256" key="1">
    <source>
        <dbReference type="SAM" id="Phobius"/>
    </source>
</evidence>
<keyword evidence="3" id="KW-1185">Reference proteome</keyword>
<dbReference type="Pfam" id="PF13179">
    <property type="entry name" value="DUF4006"/>
    <property type="match status" value="1"/>
</dbReference>
<keyword evidence="1" id="KW-1133">Transmembrane helix</keyword>